<keyword evidence="7 14" id="KW-0732">Signal</keyword>
<evidence type="ECO:0000256" key="2">
    <source>
        <dbReference type="ARBA" id="ARBA00006656"/>
    </source>
</evidence>
<dbReference type="SUPFAM" id="SSF57501">
    <property type="entry name" value="Cystine-knot cytokines"/>
    <property type="match status" value="1"/>
</dbReference>
<reference evidence="16" key="3">
    <citation type="submission" date="2025-09" db="UniProtKB">
        <authorList>
            <consortium name="Ensembl"/>
        </authorList>
    </citation>
    <scope>IDENTIFICATION</scope>
</reference>
<dbReference type="GO" id="GO:1901741">
    <property type="term" value="P:positive regulation of myoblast fusion"/>
    <property type="evidence" value="ECO:0007669"/>
    <property type="project" value="Ensembl"/>
</dbReference>
<dbReference type="GO" id="GO:0060392">
    <property type="term" value="P:negative regulation of SMAD protein signal transduction"/>
    <property type="evidence" value="ECO:0007669"/>
    <property type="project" value="Ensembl"/>
</dbReference>
<dbReference type="Pfam" id="PF00019">
    <property type="entry name" value="TGF_beta"/>
    <property type="match status" value="1"/>
</dbReference>
<reference evidence="16" key="2">
    <citation type="submission" date="2025-08" db="UniProtKB">
        <authorList>
            <consortium name="Ensembl"/>
        </authorList>
    </citation>
    <scope>IDENTIFICATION</scope>
</reference>
<dbReference type="FunFam" id="2.10.90.10:FF:000039">
    <property type="entry name" value="growth/differentiation factor 15"/>
    <property type="match status" value="1"/>
</dbReference>
<evidence type="ECO:0000256" key="3">
    <source>
        <dbReference type="ARBA" id="ARBA00022514"/>
    </source>
</evidence>
<dbReference type="GO" id="GO:0042803">
    <property type="term" value="F:protein homodimerization activity"/>
    <property type="evidence" value="ECO:0007669"/>
    <property type="project" value="Ensembl"/>
</dbReference>
<proteinExistence type="inferred from homology"/>
<dbReference type="HOGENOM" id="CLU_064099_1_0_1"/>
<evidence type="ECO:0000313" key="17">
    <source>
        <dbReference type="Proteomes" id="UP000005225"/>
    </source>
</evidence>
<keyword evidence="8" id="KW-1015">Disulfide bond</keyword>
<sequence>TSPPALKPQPPNFLPPSLWAQTLLTLPMVLMLSWTPPGGALALTETSLPGSPGLSDMHPDASTSQELRKGFEDLLTRLRMNHSWEDLNADPVPSVRILTPELWMGSEGHLRLRISRAALTERLPASSLLHRALFRLSPKAPRSWDVTRPLHRQLSLSGPQAPALHLRLSPPLSPSELSLVASRSAQPQLELHLRPRATRARRKVRARTGDNCPLGPGRCCQLHTVRASLNDLGWSSWVHAPRELQVTMCVGECPSQFREANIHSQIKASLHRLKPDSVPAPCCVPSSYSPMVIMQKTEAGGVSLQTYDDLLAKDCHCV</sequence>
<feature type="chain" id="PRO_5003545297" description="Growth/differentiation factor 15" evidence="14">
    <location>
        <begin position="43"/>
        <end position="318"/>
    </location>
</feature>
<dbReference type="GO" id="GO:0051897">
    <property type="term" value="P:positive regulation of phosphatidylinositol 3-kinase/protein kinase B signal transduction"/>
    <property type="evidence" value="ECO:0007669"/>
    <property type="project" value="Ensembl"/>
</dbReference>
<dbReference type="eggNOG" id="KOG3900">
    <property type="taxonomic scope" value="Eukaryota"/>
</dbReference>
<dbReference type="GO" id="GO:0060400">
    <property type="term" value="P:negative regulation of growth hormone receptor signaling pathway"/>
    <property type="evidence" value="ECO:0007669"/>
    <property type="project" value="Ensembl"/>
</dbReference>
<dbReference type="GO" id="GO:0002023">
    <property type="term" value="P:reduction of food intake in response to dietary excess"/>
    <property type="evidence" value="ECO:0007669"/>
    <property type="project" value="Ensembl"/>
</dbReference>
<dbReference type="GO" id="GO:0040015">
    <property type="term" value="P:negative regulation of multicellular organism growth"/>
    <property type="evidence" value="ECO:0007669"/>
    <property type="project" value="Ensembl"/>
</dbReference>
<dbReference type="GO" id="GO:0008083">
    <property type="term" value="F:growth factor activity"/>
    <property type="evidence" value="ECO:0007669"/>
    <property type="project" value="UniProtKB-KW"/>
</dbReference>
<evidence type="ECO:0000256" key="6">
    <source>
        <dbReference type="ARBA" id="ARBA00022702"/>
    </source>
</evidence>
<dbReference type="GO" id="GO:0062197">
    <property type="term" value="P:cellular response to chemical stress"/>
    <property type="evidence" value="ECO:0007669"/>
    <property type="project" value="Ensembl"/>
</dbReference>
<dbReference type="STRING" id="30611.ENSOGAP00000018336"/>
<accession>H0XQE4</accession>
<dbReference type="InterPro" id="IPR001839">
    <property type="entry name" value="TGF-b_C"/>
</dbReference>
<dbReference type="SMART" id="SM00204">
    <property type="entry name" value="TGFB"/>
    <property type="match status" value="1"/>
</dbReference>
<keyword evidence="6" id="KW-0372">Hormone</keyword>
<keyword evidence="4" id="KW-0964">Secreted</keyword>
<dbReference type="GO" id="GO:0043410">
    <property type="term" value="P:positive regulation of MAPK cascade"/>
    <property type="evidence" value="ECO:0007669"/>
    <property type="project" value="Ensembl"/>
</dbReference>
<dbReference type="GO" id="GO:0160144">
    <property type="term" value="P:GDF15-GFRAL signaling pathway"/>
    <property type="evidence" value="ECO:0007669"/>
    <property type="project" value="Ensembl"/>
</dbReference>
<dbReference type="PANTHER" id="PTHR11848:SF78">
    <property type="entry name" value="GROWTH_DIFFERENTIATION FACTOR 15"/>
    <property type="match status" value="1"/>
</dbReference>
<comment type="similarity">
    <text evidence="2 13">Belongs to the TGF-beta family.</text>
</comment>
<protein>
    <recommendedName>
        <fullName evidence="11">Growth/differentiation factor 15</fullName>
    </recommendedName>
    <alternativeName>
        <fullName evidence="12">Macrophage inhibitory cytokine 1</fullName>
    </alternativeName>
</protein>
<comment type="subunit">
    <text evidence="10">Homodimer; disulfide-linked. Interacts with GFRAL and RET; ligand of GFRAL, which mediates GDF15 internalization and cellular signaling through interaction with RET via the formation of a 2:2:2 ternary complex composed of GDF15, GFRAL and RET.</text>
</comment>
<dbReference type="AlphaFoldDB" id="H0XQE4"/>
<dbReference type="GO" id="GO:0005634">
    <property type="term" value="C:nucleus"/>
    <property type="evidence" value="ECO:0007669"/>
    <property type="project" value="Ensembl"/>
</dbReference>
<dbReference type="InParanoid" id="H0XQE4"/>
<evidence type="ECO:0000256" key="11">
    <source>
        <dbReference type="ARBA" id="ARBA00068934"/>
    </source>
</evidence>
<keyword evidence="5" id="KW-0165">Cleavage on pair of basic residues</keyword>
<evidence type="ECO:0000256" key="9">
    <source>
        <dbReference type="ARBA" id="ARBA00023180"/>
    </source>
</evidence>
<name>H0XQE4_OTOGA</name>
<evidence type="ECO:0000313" key="16">
    <source>
        <dbReference type="Ensembl" id="ENSOGAP00000018336.1"/>
    </source>
</evidence>
<dbReference type="PROSITE" id="PS51362">
    <property type="entry name" value="TGF_BETA_2"/>
    <property type="match status" value="1"/>
</dbReference>
<dbReference type="InterPro" id="IPR029034">
    <property type="entry name" value="Cystine-knot_cytokine"/>
</dbReference>
<keyword evidence="17" id="KW-1185">Reference proteome</keyword>
<keyword evidence="9" id="KW-0325">Glycoprotein</keyword>
<evidence type="ECO:0000256" key="13">
    <source>
        <dbReference type="RuleBase" id="RU000354"/>
    </source>
</evidence>
<keyword evidence="13" id="KW-0339">Growth factor</keyword>
<feature type="domain" description="TGF-beta family profile" evidence="15">
    <location>
        <begin position="202"/>
        <end position="318"/>
    </location>
</feature>
<evidence type="ECO:0000256" key="12">
    <source>
        <dbReference type="ARBA" id="ARBA00082513"/>
    </source>
</evidence>
<dbReference type="GeneTree" id="ENSGT00940000161872"/>
<organism evidence="16 17">
    <name type="scientific">Otolemur garnettii</name>
    <name type="common">Small-eared galago</name>
    <name type="synonym">Garnett's greater bushbaby</name>
    <dbReference type="NCBI Taxonomy" id="30611"/>
    <lineage>
        <taxon>Eukaryota</taxon>
        <taxon>Metazoa</taxon>
        <taxon>Chordata</taxon>
        <taxon>Craniata</taxon>
        <taxon>Vertebrata</taxon>
        <taxon>Euteleostomi</taxon>
        <taxon>Mammalia</taxon>
        <taxon>Eutheria</taxon>
        <taxon>Euarchontoglires</taxon>
        <taxon>Primates</taxon>
        <taxon>Strepsirrhini</taxon>
        <taxon>Lorisiformes</taxon>
        <taxon>Galagidae</taxon>
        <taxon>Otolemur</taxon>
    </lineage>
</organism>
<keyword evidence="3" id="KW-0202">Cytokine</keyword>
<evidence type="ECO:0000256" key="14">
    <source>
        <dbReference type="SAM" id="SignalP"/>
    </source>
</evidence>
<dbReference type="EMBL" id="AAQR03128813">
    <property type="status" value="NOT_ANNOTATED_CDS"/>
    <property type="molecule type" value="Genomic_DNA"/>
</dbReference>
<evidence type="ECO:0000259" key="15">
    <source>
        <dbReference type="PROSITE" id="PS51362"/>
    </source>
</evidence>
<evidence type="ECO:0000256" key="1">
    <source>
        <dbReference type="ARBA" id="ARBA00004613"/>
    </source>
</evidence>
<dbReference type="FunCoup" id="H0XQE4">
    <property type="interactions" value="745"/>
</dbReference>
<feature type="signal peptide" evidence="14">
    <location>
        <begin position="1"/>
        <end position="42"/>
    </location>
</feature>
<evidence type="ECO:0000256" key="4">
    <source>
        <dbReference type="ARBA" id="ARBA00022525"/>
    </source>
</evidence>
<dbReference type="Ensembl" id="ENSOGAT00000027013.1">
    <property type="protein sequence ID" value="ENSOGAP00000018336.1"/>
    <property type="gene ID" value="ENSOGAG00000028283.1"/>
</dbReference>
<evidence type="ECO:0000256" key="7">
    <source>
        <dbReference type="ARBA" id="ARBA00022729"/>
    </source>
</evidence>
<dbReference type="PANTHER" id="PTHR11848">
    <property type="entry name" value="TGF-BETA FAMILY"/>
    <property type="match status" value="1"/>
</dbReference>
<dbReference type="GO" id="GO:0032099">
    <property type="term" value="P:negative regulation of appetite"/>
    <property type="evidence" value="ECO:0007669"/>
    <property type="project" value="Ensembl"/>
</dbReference>
<dbReference type="GO" id="GO:0005125">
    <property type="term" value="F:cytokine activity"/>
    <property type="evidence" value="ECO:0007669"/>
    <property type="project" value="UniProtKB-KW"/>
</dbReference>
<reference evidence="17" key="1">
    <citation type="submission" date="2011-03" db="EMBL/GenBank/DDBJ databases">
        <title>Version 3 of the genome sequence of Otolemur garnettii (Bushbaby).</title>
        <authorList>
            <consortium name="The Broad Institute Genome Sequencing Platform"/>
            <person name="Di Palma F."/>
            <person name="Johnson J."/>
            <person name="Lander E.S."/>
            <person name="Lindblad-Toh K."/>
            <person name="Jaffe D.B."/>
            <person name="Gnerre S."/>
            <person name="MacCallum I."/>
            <person name="Przybylski D."/>
            <person name="Ribeiro F.J."/>
            <person name="Burton J.N."/>
            <person name="Walker B.J."/>
            <person name="Sharpe T."/>
            <person name="Hall G."/>
        </authorList>
    </citation>
    <scope>NUCLEOTIDE SEQUENCE [LARGE SCALE GENOMIC DNA]</scope>
</reference>
<dbReference type="OMA" id="DHCPLGP"/>
<dbReference type="GO" id="GO:0005179">
    <property type="term" value="F:hormone activity"/>
    <property type="evidence" value="ECO:0007669"/>
    <property type="project" value="UniProtKB-KW"/>
</dbReference>
<dbReference type="Proteomes" id="UP000005225">
    <property type="component" value="Unassembled WGS sequence"/>
</dbReference>
<dbReference type="Gene3D" id="2.10.90.10">
    <property type="entry name" value="Cystine-knot cytokines"/>
    <property type="match status" value="1"/>
</dbReference>
<dbReference type="GO" id="GO:0005615">
    <property type="term" value="C:extracellular space"/>
    <property type="evidence" value="ECO:0007669"/>
    <property type="project" value="UniProtKB-KW"/>
</dbReference>
<comment type="subcellular location">
    <subcellularLocation>
        <location evidence="1">Secreted</location>
    </subcellularLocation>
</comment>
<evidence type="ECO:0000256" key="5">
    <source>
        <dbReference type="ARBA" id="ARBA00022685"/>
    </source>
</evidence>
<dbReference type="InterPro" id="IPR015615">
    <property type="entry name" value="TGF-beta-rel"/>
</dbReference>
<dbReference type="GO" id="GO:0046321">
    <property type="term" value="P:positive regulation of fatty acid oxidation"/>
    <property type="evidence" value="ECO:0007669"/>
    <property type="project" value="Ensembl"/>
</dbReference>
<evidence type="ECO:0000256" key="8">
    <source>
        <dbReference type="ARBA" id="ARBA00023157"/>
    </source>
</evidence>
<evidence type="ECO:0000256" key="10">
    <source>
        <dbReference type="ARBA" id="ARBA00063341"/>
    </source>
</evidence>
<dbReference type="GO" id="GO:1901558">
    <property type="term" value="P:response to metformin"/>
    <property type="evidence" value="ECO:0007669"/>
    <property type="project" value="Ensembl"/>
</dbReference>
<dbReference type="CDD" id="cd19376">
    <property type="entry name" value="TGF_beta_GDF15"/>
    <property type="match status" value="1"/>
</dbReference>
<dbReference type="GO" id="GO:0005794">
    <property type="term" value="C:Golgi apparatus"/>
    <property type="evidence" value="ECO:0007669"/>
    <property type="project" value="Ensembl"/>
</dbReference>
<dbReference type="GO" id="GO:0030512">
    <property type="term" value="P:negative regulation of transforming growth factor beta receptor signaling pathway"/>
    <property type="evidence" value="ECO:0007669"/>
    <property type="project" value="Ensembl"/>
</dbReference>
<dbReference type="GO" id="GO:0002686">
    <property type="term" value="P:negative regulation of leukocyte migration"/>
    <property type="evidence" value="ECO:0007669"/>
    <property type="project" value="Ensembl"/>
</dbReference>